<dbReference type="InterPro" id="IPR032675">
    <property type="entry name" value="LRR_dom_sf"/>
</dbReference>
<dbReference type="AlphaFoldDB" id="A0A0C3CU53"/>
<evidence type="ECO:0000313" key="1">
    <source>
        <dbReference type="EMBL" id="KIM47619.1"/>
    </source>
</evidence>
<dbReference type="SUPFAM" id="SSF52047">
    <property type="entry name" value="RNI-like"/>
    <property type="match status" value="1"/>
</dbReference>
<dbReference type="Proteomes" id="UP000053424">
    <property type="component" value="Unassembled WGS sequence"/>
</dbReference>
<dbReference type="OrthoDB" id="3256525at2759"/>
<reference evidence="2" key="2">
    <citation type="submission" date="2015-01" db="EMBL/GenBank/DDBJ databases">
        <title>Evolutionary Origins and Diversification of the Mycorrhizal Mutualists.</title>
        <authorList>
            <consortium name="DOE Joint Genome Institute"/>
            <consortium name="Mycorrhizal Genomics Consortium"/>
            <person name="Kohler A."/>
            <person name="Kuo A."/>
            <person name="Nagy L.G."/>
            <person name="Floudas D."/>
            <person name="Copeland A."/>
            <person name="Barry K.W."/>
            <person name="Cichocki N."/>
            <person name="Veneault-Fourrey C."/>
            <person name="LaButti K."/>
            <person name="Lindquist E.A."/>
            <person name="Lipzen A."/>
            <person name="Lundell T."/>
            <person name="Morin E."/>
            <person name="Murat C."/>
            <person name="Riley R."/>
            <person name="Ohm R."/>
            <person name="Sun H."/>
            <person name="Tunlid A."/>
            <person name="Henrissat B."/>
            <person name="Grigoriev I.V."/>
            <person name="Hibbett D.S."/>
            <person name="Martin F."/>
        </authorList>
    </citation>
    <scope>NUCLEOTIDE SEQUENCE [LARGE SCALE GENOMIC DNA]</scope>
    <source>
        <strain evidence="2">h7</strain>
    </source>
</reference>
<evidence type="ECO:0000313" key="2">
    <source>
        <dbReference type="Proteomes" id="UP000053424"/>
    </source>
</evidence>
<accession>A0A0C3CU53</accession>
<dbReference type="EMBL" id="KN831769">
    <property type="protein sequence ID" value="KIM47619.1"/>
    <property type="molecule type" value="Genomic_DNA"/>
</dbReference>
<dbReference type="HOGENOM" id="CLU_038856_0_0_1"/>
<keyword evidence="2" id="KW-1185">Reference proteome</keyword>
<name>A0A0C3CU53_HEBCY</name>
<organism evidence="1 2">
    <name type="scientific">Hebeloma cylindrosporum</name>
    <dbReference type="NCBI Taxonomy" id="76867"/>
    <lineage>
        <taxon>Eukaryota</taxon>
        <taxon>Fungi</taxon>
        <taxon>Dikarya</taxon>
        <taxon>Basidiomycota</taxon>
        <taxon>Agaricomycotina</taxon>
        <taxon>Agaricomycetes</taxon>
        <taxon>Agaricomycetidae</taxon>
        <taxon>Agaricales</taxon>
        <taxon>Agaricineae</taxon>
        <taxon>Hymenogastraceae</taxon>
        <taxon>Hebeloma</taxon>
    </lineage>
</organism>
<dbReference type="Gene3D" id="3.80.10.10">
    <property type="entry name" value="Ribonuclease Inhibitor"/>
    <property type="match status" value="1"/>
</dbReference>
<gene>
    <name evidence="1" type="ORF">M413DRAFT_62395</name>
</gene>
<protein>
    <recommendedName>
        <fullName evidence="3">F-box domain-containing protein</fullName>
    </recommendedName>
</protein>
<proteinExistence type="predicted"/>
<evidence type="ECO:0008006" key="3">
    <source>
        <dbReference type="Google" id="ProtNLM"/>
    </source>
</evidence>
<reference evidence="1 2" key="1">
    <citation type="submission" date="2014-04" db="EMBL/GenBank/DDBJ databases">
        <authorList>
            <consortium name="DOE Joint Genome Institute"/>
            <person name="Kuo A."/>
            <person name="Gay G."/>
            <person name="Dore J."/>
            <person name="Kohler A."/>
            <person name="Nagy L.G."/>
            <person name="Floudas D."/>
            <person name="Copeland A."/>
            <person name="Barry K.W."/>
            <person name="Cichocki N."/>
            <person name="Veneault-Fourrey C."/>
            <person name="LaButti K."/>
            <person name="Lindquist E.A."/>
            <person name="Lipzen A."/>
            <person name="Lundell T."/>
            <person name="Morin E."/>
            <person name="Murat C."/>
            <person name="Sun H."/>
            <person name="Tunlid A."/>
            <person name="Henrissat B."/>
            <person name="Grigoriev I.V."/>
            <person name="Hibbett D.S."/>
            <person name="Martin F."/>
            <person name="Nordberg H.P."/>
            <person name="Cantor M.N."/>
            <person name="Hua S.X."/>
        </authorList>
    </citation>
    <scope>NUCLEOTIDE SEQUENCE [LARGE SCALE GENOMIC DNA]</scope>
    <source>
        <strain evidence="2">h7</strain>
    </source>
</reference>
<sequence length="390" mass="44236">MLPPELWLEIFEWAADNDNLACGSSKPFEPIPGTTQDPGLQVRLALFSVCKTWQRWMARILYKDIKIGRDTYSLQQTLGKHEQSGPRYGEMVRRVVLPYQSTVAGPSRSLKSIGILKLCPNLHTLVRPQHSFLDRMQFDYEAEAIELPRLERLHWWHHNEAERSGGINSLGVVLRGAPNLRYLFIGGAVSTSQIRMEAEQMVLSKLELLRLHIKSGLLLRQILSRWSLPSLTHLTLDSPPVKDGLNAIWETFGQQLEVVEYGRHVHFLMNDDLSPCLEGCPNLKELDYHVFFTLPADSSQSHANLAVVGLHSHANVLLSDGGSLWKLIEHHFEMLCGPGLSALQRIVLYGSWRSVLNHPRFRPIQKKLNGSGRILQLAQVQGDPYIEQVM</sequence>